<evidence type="ECO:0000313" key="2">
    <source>
        <dbReference type="EMBL" id="KAH7113242.1"/>
    </source>
</evidence>
<dbReference type="Proteomes" id="UP000700596">
    <property type="component" value="Unassembled WGS sequence"/>
</dbReference>
<organism evidence="2 3">
    <name type="scientific">Dendryphion nanum</name>
    <dbReference type="NCBI Taxonomy" id="256645"/>
    <lineage>
        <taxon>Eukaryota</taxon>
        <taxon>Fungi</taxon>
        <taxon>Dikarya</taxon>
        <taxon>Ascomycota</taxon>
        <taxon>Pezizomycotina</taxon>
        <taxon>Dothideomycetes</taxon>
        <taxon>Pleosporomycetidae</taxon>
        <taxon>Pleosporales</taxon>
        <taxon>Torulaceae</taxon>
        <taxon>Dendryphion</taxon>
    </lineage>
</organism>
<feature type="transmembrane region" description="Helical" evidence="1">
    <location>
        <begin position="38"/>
        <end position="63"/>
    </location>
</feature>
<feature type="transmembrane region" description="Helical" evidence="1">
    <location>
        <begin position="557"/>
        <end position="583"/>
    </location>
</feature>
<accession>A0A9P9D676</accession>
<dbReference type="EMBL" id="JAGMWT010000019">
    <property type="protein sequence ID" value="KAH7113242.1"/>
    <property type="molecule type" value="Genomic_DNA"/>
</dbReference>
<keyword evidence="1" id="KW-0472">Membrane</keyword>
<feature type="transmembrane region" description="Helical" evidence="1">
    <location>
        <begin position="114"/>
        <end position="134"/>
    </location>
</feature>
<dbReference type="AlphaFoldDB" id="A0A9P9D676"/>
<keyword evidence="1" id="KW-1133">Transmembrane helix</keyword>
<evidence type="ECO:0000256" key="1">
    <source>
        <dbReference type="SAM" id="Phobius"/>
    </source>
</evidence>
<keyword evidence="1" id="KW-0812">Transmembrane</keyword>
<dbReference type="OrthoDB" id="3540210at2759"/>
<evidence type="ECO:0000313" key="3">
    <source>
        <dbReference type="Proteomes" id="UP000700596"/>
    </source>
</evidence>
<name>A0A9P9D676_9PLEO</name>
<comment type="caution">
    <text evidence="2">The sequence shown here is derived from an EMBL/GenBank/DDBJ whole genome shotgun (WGS) entry which is preliminary data.</text>
</comment>
<keyword evidence="3" id="KW-1185">Reference proteome</keyword>
<proteinExistence type="predicted"/>
<gene>
    <name evidence="2" type="ORF">B0J11DRAFT_595485</name>
</gene>
<sequence length="697" mass="77663">MATVSAANYDVYLGFWTNWSQGRLGGATLTLTREDGNLLISFVAIFIALVGKSFWRICCFVILRCLSTIAPTDGLHHQRQAILRNAATPEDGAWRFLQTVIAWRKSARRPFLRLLPLALLGIATFAALLVGGIFSSRLTTDDGSYVLLTGERCGPMVPVARSNRDEVSRHWQPRLAQRSTAYSNHALQCYTDVANPEDCRMYAKPWITTTINRNATCPFADTMCKSKTGNMVIDSGYIDSNYDLGINRPEDERFQMRYVHHCAPIVSQGHKTILNRSNDVPVAQYWYGNATYSKGFQGYTGFTYEVLKNYTNLDLPGYTSAVSARPEYELGAVISAVGIPPRKNILSFEPIPELVRFDADTSLIFLTAQGIGFTSKVNDPWFSATEKWLVPISQSNQTGNPIYLTDEPASALGCTSQVQFCNPNLLKDQQCEPLTGIKRGGIHNEKMWNAKQLQAMEWAALASQQEEFSLDVLVATIGTSALLARYRLANGLSGSLPDNQWQIEVEHLVGTVLASIQGAIVEATHGPTSEELKQFQHLPSNKVAENMCKNQKIRSTAFSSFSMLPLALLLITGTVLVVVDIFLEPVLNAYHTWRAKSVSHSKVTRSAHSRLEWRSMNFLQLQRMAHQGIGSGIWLKTTNETPITLPYQELGILDVRDQKKPLLRTMTQELRRWYTEGDDAITLGSEKKADSQSGCEP</sequence>
<protein>
    <submittedName>
        <fullName evidence="2">Uncharacterized protein</fullName>
    </submittedName>
</protein>
<reference evidence="2" key="1">
    <citation type="journal article" date="2021" name="Nat. Commun.">
        <title>Genetic determinants of endophytism in the Arabidopsis root mycobiome.</title>
        <authorList>
            <person name="Mesny F."/>
            <person name="Miyauchi S."/>
            <person name="Thiergart T."/>
            <person name="Pickel B."/>
            <person name="Atanasova L."/>
            <person name="Karlsson M."/>
            <person name="Huettel B."/>
            <person name="Barry K.W."/>
            <person name="Haridas S."/>
            <person name="Chen C."/>
            <person name="Bauer D."/>
            <person name="Andreopoulos W."/>
            <person name="Pangilinan J."/>
            <person name="LaButti K."/>
            <person name="Riley R."/>
            <person name="Lipzen A."/>
            <person name="Clum A."/>
            <person name="Drula E."/>
            <person name="Henrissat B."/>
            <person name="Kohler A."/>
            <person name="Grigoriev I.V."/>
            <person name="Martin F.M."/>
            <person name="Hacquard S."/>
        </authorList>
    </citation>
    <scope>NUCLEOTIDE SEQUENCE</scope>
    <source>
        <strain evidence="2">MPI-CAGE-CH-0243</strain>
    </source>
</reference>